<dbReference type="InterPro" id="IPR029063">
    <property type="entry name" value="SAM-dependent_MTases_sf"/>
</dbReference>
<evidence type="ECO:0000256" key="1">
    <source>
        <dbReference type="ARBA" id="ARBA00010815"/>
    </source>
</evidence>
<dbReference type="GO" id="GO:0032259">
    <property type="term" value="P:methylation"/>
    <property type="evidence" value="ECO:0007669"/>
    <property type="project" value="UniProtKB-KW"/>
</dbReference>
<dbReference type="EMBL" id="SMKI01000764">
    <property type="protein sequence ID" value="TDC61080.1"/>
    <property type="molecule type" value="Genomic_DNA"/>
</dbReference>
<keyword evidence="3 7" id="KW-0808">Transferase</keyword>
<keyword evidence="5" id="KW-0443">Lipid metabolism</keyword>
<evidence type="ECO:0000256" key="4">
    <source>
        <dbReference type="ARBA" id="ARBA00022691"/>
    </source>
</evidence>
<keyword evidence="4" id="KW-0949">S-adenosyl-L-methionine</keyword>
<protein>
    <submittedName>
        <fullName evidence="7">Class I SAM-dependent methyltransferase</fullName>
    </submittedName>
</protein>
<dbReference type="PANTHER" id="PTHR43667">
    <property type="entry name" value="CYCLOPROPANE-FATTY-ACYL-PHOSPHOLIPID SYNTHASE"/>
    <property type="match status" value="1"/>
</dbReference>
<keyword evidence="2 7" id="KW-0489">Methyltransferase</keyword>
<name>A0A4R4SD00_9ACTN</name>
<dbReference type="InterPro" id="IPR050723">
    <property type="entry name" value="CFA/CMAS"/>
</dbReference>
<reference evidence="7 8" key="1">
    <citation type="submission" date="2019-03" db="EMBL/GenBank/DDBJ databases">
        <title>Draft genome sequences of novel Actinobacteria.</title>
        <authorList>
            <person name="Sahin N."/>
            <person name="Ay H."/>
            <person name="Saygin H."/>
        </authorList>
    </citation>
    <scope>NUCLEOTIDE SEQUENCE [LARGE SCALE GENOMIC DNA]</scope>
    <source>
        <strain evidence="7 8">DSM 41900</strain>
    </source>
</reference>
<organism evidence="7 8">
    <name type="scientific">Streptomyces hainanensis</name>
    <dbReference type="NCBI Taxonomy" id="402648"/>
    <lineage>
        <taxon>Bacteria</taxon>
        <taxon>Bacillati</taxon>
        <taxon>Actinomycetota</taxon>
        <taxon>Actinomycetes</taxon>
        <taxon>Kitasatosporales</taxon>
        <taxon>Streptomycetaceae</taxon>
        <taxon>Streptomyces</taxon>
    </lineage>
</organism>
<evidence type="ECO:0000256" key="3">
    <source>
        <dbReference type="ARBA" id="ARBA00022679"/>
    </source>
</evidence>
<feature type="non-terminal residue" evidence="7">
    <location>
        <position position="1"/>
    </location>
</feature>
<dbReference type="SUPFAM" id="SSF53335">
    <property type="entry name" value="S-adenosyl-L-methionine-dependent methyltransferases"/>
    <property type="match status" value="1"/>
</dbReference>
<evidence type="ECO:0000256" key="5">
    <source>
        <dbReference type="ARBA" id="ARBA00023098"/>
    </source>
</evidence>
<evidence type="ECO:0000256" key="6">
    <source>
        <dbReference type="SAM" id="MobiDB-lite"/>
    </source>
</evidence>
<comment type="similarity">
    <text evidence="1">Belongs to the CFA/CMAS family.</text>
</comment>
<dbReference type="GO" id="GO:0008168">
    <property type="term" value="F:methyltransferase activity"/>
    <property type="evidence" value="ECO:0007669"/>
    <property type="project" value="UniProtKB-KW"/>
</dbReference>
<dbReference type="Gene3D" id="3.40.50.150">
    <property type="entry name" value="Vaccinia Virus protein VP39"/>
    <property type="match status" value="1"/>
</dbReference>
<keyword evidence="8" id="KW-1185">Reference proteome</keyword>
<proteinExistence type="inferred from homology"/>
<feature type="region of interest" description="Disordered" evidence="6">
    <location>
        <begin position="43"/>
        <end position="65"/>
    </location>
</feature>
<sequence length="363" mass="39040">SGRDRGRRLGPGARGGGRNRAGVVAARVLGTVRVVAVAGGLGALGPPPGDPAHGARLRGPRHSRARDRAAVSHHYDLSNAFYALLLDPTMSYSCAYWRRPPGEPDHTIADAQRDKLELICRKLELGPGSRLLDIGCGWGALARHAAAEHGALVTAVTLSREQAGHVRRLVTDDELTGRVDVLHADYRELPELLPVAGFDAVTSVEMGEHVGDAEYPAFAALLRHLLRPGGRLLVQQMSRGRHAPGGGAFIETYIAPDMHMRPLAQTIGLLADAGLEIRATQALREHYAWTTAAWLESLECRWDAFTALVGEPTARVWRLYLTGGGLAFEEGRMGVDQILATRPPVVGQRRAAHDGRPTGVSRG</sequence>
<dbReference type="PANTHER" id="PTHR43667:SF1">
    <property type="entry name" value="CYCLOPROPANE-FATTY-ACYL-PHOSPHOLIPID SYNTHASE"/>
    <property type="match status" value="1"/>
</dbReference>
<comment type="caution">
    <text evidence="7">The sequence shown here is derived from an EMBL/GenBank/DDBJ whole genome shotgun (WGS) entry which is preliminary data.</text>
</comment>
<dbReference type="OrthoDB" id="9782855at2"/>
<accession>A0A4R4SD00</accession>
<dbReference type="RefSeq" id="WP_132822311.1">
    <property type="nucleotide sequence ID" value="NZ_SMKI01000764.1"/>
</dbReference>
<dbReference type="CDD" id="cd02440">
    <property type="entry name" value="AdoMet_MTases"/>
    <property type="match status" value="1"/>
</dbReference>
<dbReference type="GO" id="GO:0006629">
    <property type="term" value="P:lipid metabolic process"/>
    <property type="evidence" value="ECO:0007669"/>
    <property type="project" value="UniProtKB-KW"/>
</dbReference>
<dbReference type="AlphaFoldDB" id="A0A4R4SD00"/>
<evidence type="ECO:0000313" key="7">
    <source>
        <dbReference type="EMBL" id="TDC61080.1"/>
    </source>
</evidence>
<dbReference type="Proteomes" id="UP000295345">
    <property type="component" value="Unassembled WGS sequence"/>
</dbReference>
<feature type="compositionally biased region" description="Basic residues" evidence="6">
    <location>
        <begin position="55"/>
        <end position="65"/>
    </location>
</feature>
<gene>
    <name evidence="7" type="ORF">E1283_35680</name>
</gene>
<evidence type="ECO:0000313" key="8">
    <source>
        <dbReference type="Proteomes" id="UP000295345"/>
    </source>
</evidence>
<evidence type="ECO:0000256" key="2">
    <source>
        <dbReference type="ARBA" id="ARBA00022603"/>
    </source>
</evidence>
<dbReference type="Pfam" id="PF02353">
    <property type="entry name" value="CMAS"/>
    <property type="match status" value="1"/>
</dbReference>